<feature type="transmembrane region" description="Helical" evidence="1">
    <location>
        <begin position="184"/>
        <end position="203"/>
    </location>
</feature>
<dbReference type="Proteomes" id="UP000008021">
    <property type="component" value="Chromosome 4"/>
</dbReference>
<keyword evidence="1" id="KW-0812">Transmembrane</keyword>
<dbReference type="AlphaFoldDB" id="A0A0E0DC73"/>
<protein>
    <submittedName>
        <fullName evidence="2">Uncharacterized protein</fullName>
    </submittedName>
</protein>
<sequence>MWSPKRRPRRCRRRVAGLRSGQLLVFSLSGYKPKSSKLLFNHTTGTDVLVERSGEILRLVKSAVCVGGVCAHRPTDRAVASNRCLRADRSRRLVARTPARVCFPSFFRLRLVAPGRGQPWPAREVFDEMRERAPSPSRRRNNLHLEVAVSGRIDFKEKTSVNEWHPPSESFWKYMNITALQEQFFKHACLHSSLFFAFAMIWLTSK</sequence>
<evidence type="ECO:0000256" key="1">
    <source>
        <dbReference type="SAM" id="Phobius"/>
    </source>
</evidence>
<reference evidence="2" key="1">
    <citation type="submission" date="2015-04" db="UniProtKB">
        <authorList>
            <consortium name="EnsemblPlants"/>
        </authorList>
    </citation>
    <scope>IDENTIFICATION</scope>
</reference>
<keyword evidence="1" id="KW-0472">Membrane</keyword>
<keyword evidence="1" id="KW-1133">Transmembrane helix</keyword>
<accession>A0A0E0DC73</accession>
<reference evidence="2" key="2">
    <citation type="submission" date="2018-05" db="EMBL/GenBank/DDBJ databases">
        <title>OmerRS3 (Oryza meridionalis Reference Sequence Version 3).</title>
        <authorList>
            <person name="Zhang J."/>
            <person name="Kudrna D."/>
            <person name="Lee S."/>
            <person name="Talag J."/>
            <person name="Welchert J."/>
            <person name="Wing R.A."/>
        </authorList>
    </citation>
    <scope>NUCLEOTIDE SEQUENCE [LARGE SCALE GENOMIC DNA]</scope>
    <source>
        <strain evidence="2">cv. OR44</strain>
    </source>
</reference>
<organism evidence="2">
    <name type="scientific">Oryza meridionalis</name>
    <dbReference type="NCBI Taxonomy" id="40149"/>
    <lineage>
        <taxon>Eukaryota</taxon>
        <taxon>Viridiplantae</taxon>
        <taxon>Streptophyta</taxon>
        <taxon>Embryophyta</taxon>
        <taxon>Tracheophyta</taxon>
        <taxon>Spermatophyta</taxon>
        <taxon>Magnoliopsida</taxon>
        <taxon>Liliopsida</taxon>
        <taxon>Poales</taxon>
        <taxon>Poaceae</taxon>
        <taxon>BOP clade</taxon>
        <taxon>Oryzoideae</taxon>
        <taxon>Oryzeae</taxon>
        <taxon>Oryzinae</taxon>
        <taxon>Oryza</taxon>
    </lineage>
</organism>
<keyword evidence="3" id="KW-1185">Reference proteome</keyword>
<evidence type="ECO:0000313" key="3">
    <source>
        <dbReference type="Proteomes" id="UP000008021"/>
    </source>
</evidence>
<dbReference type="Gramene" id="OMERI04G06120.1">
    <property type="protein sequence ID" value="OMERI04G06120.1"/>
    <property type="gene ID" value="OMERI04G06120"/>
</dbReference>
<name>A0A0E0DC73_9ORYZ</name>
<evidence type="ECO:0000313" key="2">
    <source>
        <dbReference type="EnsemblPlants" id="OMERI04G06120.1"/>
    </source>
</evidence>
<dbReference type="EnsemblPlants" id="OMERI04G06120.1">
    <property type="protein sequence ID" value="OMERI04G06120.1"/>
    <property type="gene ID" value="OMERI04G06120"/>
</dbReference>
<proteinExistence type="predicted"/>
<dbReference type="HOGENOM" id="CLU_1333785_0_0_1"/>